<evidence type="ECO:0000313" key="1">
    <source>
        <dbReference type="EMBL" id="HIR58358.1"/>
    </source>
</evidence>
<organism evidence="1 2">
    <name type="scientific">Candidatus Gallacutalibacter pullicola</name>
    <dbReference type="NCBI Taxonomy" id="2840830"/>
    <lineage>
        <taxon>Bacteria</taxon>
        <taxon>Bacillati</taxon>
        <taxon>Bacillota</taxon>
        <taxon>Clostridia</taxon>
        <taxon>Eubacteriales</taxon>
        <taxon>Candidatus Gallacutalibacter</taxon>
    </lineage>
</organism>
<dbReference type="InterPro" id="IPR015996">
    <property type="entry name" value="UCP028451"/>
</dbReference>
<comment type="caution">
    <text evidence="1">The sequence shown here is derived from an EMBL/GenBank/DDBJ whole genome shotgun (WGS) entry which is preliminary data.</text>
</comment>
<sequence>MALSKKTIDFLMENRLRDSKAWFDEHRQIYRETVLEPLQQLVGRLGPTMLEIDPQLTVDPGVGKTISRIRRDTRFSKDKSLYRENMWIIFKRGPMYGTEVPGLYLDFGPDGFEYGSGFYDASPRYMEALRRLVLENGEEFQQAQKALESQQRFRVTGDCYKRPRYPDKPESQRNWLERRKICVNAESVDFDLLFSDSFADFLAEEFRRFAPIYKFLLAAAHLR</sequence>
<dbReference type="PIRSF" id="PIRSF028451">
    <property type="entry name" value="UCP028451"/>
    <property type="match status" value="1"/>
</dbReference>
<dbReference type="AlphaFoldDB" id="A0A9D1J2H1"/>
<reference evidence="1" key="1">
    <citation type="submission" date="2020-10" db="EMBL/GenBank/DDBJ databases">
        <authorList>
            <person name="Gilroy R."/>
        </authorList>
    </citation>
    <scope>NUCLEOTIDE SEQUENCE</scope>
    <source>
        <strain evidence="1">ChiSjej1B19-7085</strain>
    </source>
</reference>
<dbReference type="NCBIfam" id="TIGR02453">
    <property type="entry name" value="TIGR02453 family protein"/>
    <property type="match status" value="1"/>
</dbReference>
<dbReference type="Pfam" id="PF09365">
    <property type="entry name" value="DUF2461"/>
    <property type="match status" value="1"/>
</dbReference>
<gene>
    <name evidence="1" type="ORF">IAA54_11925</name>
</gene>
<dbReference type="InterPro" id="IPR012808">
    <property type="entry name" value="CHP02453"/>
</dbReference>
<evidence type="ECO:0000313" key="2">
    <source>
        <dbReference type="Proteomes" id="UP000886785"/>
    </source>
</evidence>
<reference evidence="1" key="2">
    <citation type="journal article" date="2021" name="PeerJ">
        <title>Extensive microbial diversity within the chicken gut microbiome revealed by metagenomics and culture.</title>
        <authorList>
            <person name="Gilroy R."/>
            <person name="Ravi A."/>
            <person name="Getino M."/>
            <person name="Pursley I."/>
            <person name="Horton D.L."/>
            <person name="Alikhan N.F."/>
            <person name="Baker D."/>
            <person name="Gharbi K."/>
            <person name="Hall N."/>
            <person name="Watson M."/>
            <person name="Adriaenssens E.M."/>
            <person name="Foster-Nyarko E."/>
            <person name="Jarju S."/>
            <person name="Secka A."/>
            <person name="Antonio M."/>
            <person name="Oren A."/>
            <person name="Chaudhuri R.R."/>
            <person name="La Ragione R."/>
            <person name="Hildebrand F."/>
            <person name="Pallen M.J."/>
        </authorList>
    </citation>
    <scope>NUCLEOTIDE SEQUENCE</scope>
    <source>
        <strain evidence="1">ChiSjej1B19-7085</strain>
    </source>
</reference>
<accession>A0A9D1J2H1</accession>
<dbReference type="PANTHER" id="PTHR36452:SF1">
    <property type="entry name" value="DUF2461 DOMAIN-CONTAINING PROTEIN"/>
    <property type="match status" value="1"/>
</dbReference>
<dbReference type="PANTHER" id="PTHR36452">
    <property type="entry name" value="CHROMOSOME 12, WHOLE GENOME SHOTGUN SEQUENCE"/>
    <property type="match status" value="1"/>
</dbReference>
<dbReference type="Proteomes" id="UP000886785">
    <property type="component" value="Unassembled WGS sequence"/>
</dbReference>
<protein>
    <submittedName>
        <fullName evidence="1">DUF2461 domain-containing protein</fullName>
    </submittedName>
</protein>
<dbReference type="EMBL" id="DVHF01000153">
    <property type="protein sequence ID" value="HIR58358.1"/>
    <property type="molecule type" value="Genomic_DNA"/>
</dbReference>
<proteinExistence type="predicted"/>
<name>A0A9D1J2H1_9FIRM</name>